<dbReference type="AlphaFoldDB" id="A0A2W4WA27"/>
<accession>A0A2W4WA27</accession>
<gene>
    <name evidence="1" type="ORF">DCF19_08525</name>
</gene>
<protein>
    <submittedName>
        <fullName evidence="1">Uncharacterized protein</fullName>
    </submittedName>
</protein>
<sequence>MLLAYSDVLDWFKNQGNGYQSIIKKVLCTYVSHQQNKK</sequence>
<dbReference type="Proteomes" id="UP000249467">
    <property type="component" value="Unassembled WGS sequence"/>
</dbReference>
<organism evidence="1 2">
    <name type="scientific">Pseudanabaena frigida</name>
    <dbReference type="NCBI Taxonomy" id="945775"/>
    <lineage>
        <taxon>Bacteria</taxon>
        <taxon>Bacillati</taxon>
        <taxon>Cyanobacteriota</taxon>
        <taxon>Cyanophyceae</taxon>
        <taxon>Pseudanabaenales</taxon>
        <taxon>Pseudanabaenaceae</taxon>
        <taxon>Pseudanabaena</taxon>
    </lineage>
</organism>
<comment type="caution">
    <text evidence="1">The sequence shown here is derived from an EMBL/GenBank/DDBJ whole genome shotgun (WGS) entry which is preliminary data.</text>
</comment>
<dbReference type="EMBL" id="QBML01000009">
    <property type="protein sequence ID" value="PZO41903.1"/>
    <property type="molecule type" value="Genomic_DNA"/>
</dbReference>
<name>A0A2W4WA27_9CYAN</name>
<reference evidence="1 2" key="2">
    <citation type="submission" date="2018-06" db="EMBL/GenBank/DDBJ databases">
        <title>Metagenomic assembly of (sub)arctic Cyanobacteria and their associated microbiome from non-axenic cultures.</title>
        <authorList>
            <person name="Baurain D."/>
        </authorList>
    </citation>
    <scope>NUCLEOTIDE SEQUENCE [LARGE SCALE GENOMIC DNA]</scope>
    <source>
        <strain evidence="1">ULC066bin1</strain>
    </source>
</reference>
<evidence type="ECO:0000313" key="1">
    <source>
        <dbReference type="EMBL" id="PZO41903.1"/>
    </source>
</evidence>
<evidence type="ECO:0000313" key="2">
    <source>
        <dbReference type="Proteomes" id="UP000249467"/>
    </source>
</evidence>
<reference evidence="1 2" key="1">
    <citation type="submission" date="2018-04" db="EMBL/GenBank/DDBJ databases">
        <authorList>
            <person name="Go L.Y."/>
            <person name="Mitchell J.A."/>
        </authorList>
    </citation>
    <scope>NUCLEOTIDE SEQUENCE [LARGE SCALE GENOMIC DNA]</scope>
    <source>
        <strain evidence="1">ULC066bin1</strain>
    </source>
</reference>
<proteinExistence type="predicted"/>